<evidence type="ECO:0000256" key="3">
    <source>
        <dbReference type="ARBA" id="ARBA00022525"/>
    </source>
</evidence>
<evidence type="ECO:0000256" key="1">
    <source>
        <dbReference type="ARBA" id="ARBA00001973"/>
    </source>
</evidence>
<evidence type="ECO:0000313" key="18">
    <source>
        <dbReference type="EMBL" id="KEY72625.1"/>
    </source>
</evidence>
<dbReference type="HOGENOM" id="CLU_031730_1_3_1"/>
<evidence type="ECO:0000256" key="5">
    <source>
        <dbReference type="ARBA" id="ARBA00022729"/>
    </source>
</evidence>
<keyword evidence="19" id="KW-1185">Reference proteome</keyword>
<keyword evidence="10" id="KW-1015">Disulfide bond</keyword>
<accession>A0A084B4Z6</accession>
<feature type="domain" description="Auxiliary Activity family 9 catalytic" evidence="17">
    <location>
        <begin position="19"/>
        <end position="243"/>
    </location>
</feature>
<protein>
    <recommendedName>
        <fullName evidence="15">lytic cellulose monooxygenase (C4-dehydrogenating)</fullName>
        <ecNumber evidence="15">1.14.99.56</ecNumber>
    </recommendedName>
</protein>
<dbReference type="Gene3D" id="2.70.50.70">
    <property type="match status" value="1"/>
</dbReference>
<evidence type="ECO:0000259" key="17">
    <source>
        <dbReference type="Pfam" id="PF03443"/>
    </source>
</evidence>
<gene>
    <name evidence="18" type="ORF">S7711_06260</name>
</gene>
<dbReference type="CDD" id="cd21175">
    <property type="entry name" value="LPMO_AA9"/>
    <property type="match status" value="1"/>
</dbReference>
<keyword evidence="12" id="KW-0624">Polysaccharide degradation</keyword>
<comment type="similarity">
    <text evidence="13">Belongs to the polysaccharide monooxygenase AA9 family.</text>
</comment>
<evidence type="ECO:0000256" key="14">
    <source>
        <dbReference type="ARBA" id="ARBA00045077"/>
    </source>
</evidence>
<dbReference type="AlphaFoldDB" id="A0A084B4Z6"/>
<dbReference type="EC" id="1.14.99.56" evidence="15"/>
<evidence type="ECO:0000256" key="7">
    <source>
        <dbReference type="ARBA" id="ARBA00023002"/>
    </source>
</evidence>
<reference evidence="18 19" key="1">
    <citation type="journal article" date="2014" name="BMC Genomics">
        <title>Comparative genome sequencing reveals chemotype-specific gene clusters in the toxigenic black mold Stachybotrys.</title>
        <authorList>
            <person name="Semeiks J."/>
            <person name="Borek D."/>
            <person name="Otwinowski Z."/>
            <person name="Grishin N.V."/>
        </authorList>
    </citation>
    <scope>NUCLEOTIDE SEQUENCE [LARGE SCALE GENOMIC DNA]</scope>
    <source>
        <strain evidence="19">CBS 109288 / IBT 7711</strain>
    </source>
</reference>
<dbReference type="Proteomes" id="UP000028045">
    <property type="component" value="Unassembled WGS sequence"/>
</dbReference>
<proteinExistence type="inferred from homology"/>
<dbReference type="InterPro" id="IPR005103">
    <property type="entry name" value="AA9_LPMO"/>
</dbReference>
<dbReference type="InterPro" id="IPR049892">
    <property type="entry name" value="AA9"/>
</dbReference>
<evidence type="ECO:0000256" key="16">
    <source>
        <dbReference type="SAM" id="SignalP"/>
    </source>
</evidence>
<evidence type="ECO:0000256" key="11">
    <source>
        <dbReference type="ARBA" id="ARBA00023277"/>
    </source>
</evidence>
<evidence type="ECO:0000256" key="13">
    <source>
        <dbReference type="ARBA" id="ARBA00044502"/>
    </source>
</evidence>
<keyword evidence="9" id="KW-0503">Monooxygenase</keyword>
<evidence type="ECO:0000256" key="6">
    <source>
        <dbReference type="ARBA" id="ARBA00023001"/>
    </source>
</evidence>
<keyword evidence="6" id="KW-0136">Cellulose degradation</keyword>
<dbReference type="PANTHER" id="PTHR33353">
    <property type="entry name" value="PUTATIVE (AFU_ORTHOLOGUE AFUA_1G12560)-RELATED"/>
    <property type="match status" value="1"/>
</dbReference>
<name>A0A084B4Z6_STACB</name>
<comment type="cofactor">
    <cofactor evidence="1">
        <name>Cu(2+)</name>
        <dbReference type="ChEBI" id="CHEBI:29036"/>
    </cofactor>
</comment>
<evidence type="ECO:0000256" key="15">
    <source>
        <dbReference type="ARBA" id="ARBA00047174"/>
    </source>
</evidence>
<dbReference type="GO" id="GO:0046872">
    <property type="term" value="F:metal ion binding"/>
    <property type="evidence" value="ECO:0007669"/>
    <property type="project" value="UniProtKB-KW"/>
</dbReference>
<keyword evidence="11" id="KW-0119">Carbohydrate metabolism</keyword>
<evidence type="ECO:0000256" key="12">
    <source>
        <dbReference type="ARBA" id="ARBA00023326"/>
    </source>
</evidence>
<dbReference type="EMBL" id="KL648054">
    <property type="protein sequence ID" value="KEY72625.1"/>
    <property type="molecule type" value="Genomic_DNA"/>
</dbReference>
<feature type="signal peptide" evidence="16">
    <location>
        <begin position="1"/>
        <end position="20"/>
    </location>
</feature>
<dbReference type="GO" id="GO:0004497">
    <property type="term" value="F:monooxygenase activity"/>
    <property type="evidence" value="ECO:0007669"/>
    <property type="project" value="UniProtKB-KW"/>
</dbReference>
<keyword evidence="7" id="KW-0560">Oxidoreductase</keyword>
<keyword evidence="5 16" id="KW-0732">Signal</keyword>
<evidence type="ECO:0000256" key="2">
    <source>
        <dbReference type="ARBA" id="ARBA00004613"/>
    </source>
</evidence>
<evidence type="ECO:0000256" key="10">
    <source>
        <dbReference type="ARBA" id="ARBA00023157"/>
    </source>
</evidence>
<evidence type="ECO:0000313" key="19">
    <source>
        <dbReference type="Proteomes" id="UP000028045"/>
    </source>
</evidence>
<dbReference type="GO" id="GO:0005576">
    <property type="term" value="C:extracellular region"/>
    <property type="evidence" value="ECO:0007669"/>
    <property type="project" value="UniProtKB-SubCell"/>
</dbReference>
<feature type="chain" id="PRO_5001771734" description="lytic cellulose monooxygenase (C4-dehydrogenating)" evidence="16">
    <location>
        <begin position="21"/>
        <end position="252"/>
    </location>
</feature>
<dbReference type="OrthoDB" id="4849160at2759"/>
<comment type="catalytic activity">
    <reaction evidence="14">
        <text>[(1-&gt;4)-beta-D-glucosyl]n+m + reduced acceptor + O2 = 4-dehydro-beta-D-glucosyl-[(1-&gt;4)-beta-D-glucosyl]n-1 + [(1-&gt;4)-beta-D-glucosyl]m + acceptor + H2O.</text>
        <dbReference type="EC" id="1.14.99.56"/>
    </reaction>
</comment>
<evidence type="ECO:0000256" key="4">
    <source>
        <dbReference type="ARBA" id="ARBA00022723"/>
    </source>
</evidence>
<dbReference type="Pfam" id="PF03443">
    <property type="entry name" value="AA9"/>
    <property type="match status" value="1"/>
</dbReference>
<dbReference type="PANTHER" id="PTHR33353:SF10">
    <property type="entry name" value="ENDO-BETA-1,4-GLUCANASE D"/>
    <property type="match status" value="1"/>
</dbReference>
<keyword evidence="4" id="KW-0479">Metal-binding</keyword>
<keyword evidence="3" id="KW-0964">Secreted</keyword>
<evidence type="ECO:0000256" key="9">
    <source>
        <dbReference type="ARBA" id="ARBA00023033"/>
    </source>
</evidence>
<dbReference type="GO" id="GO:0030245">
    <property type="term" value="P:cellulose catabolic process"/>
    <property type="evidence" value="ECO:0007669"/>
    <property type="project" value="UniProtKB-KW"/>
</dbReference>
<organism evidence="18 19">
    <name type="scientific">Stachybotrys chartarum (strain CBS 109288 / IBT 7711)</name>
    <name type="common">Toxic black mold</name>
    <name type="synonym">Stilbospora chartarum</name>
    <dbReference type="NCBI Taxonomy" id="1280523"/>
    <lineage>
        <taxon>Eukaryota</taxon>
        <taxon>Fungi</taxon>
        <taxon>Dikarya</taxon>
        <taxon>Ascomycota</taxon>
        <taxon>Pezizomycotina</taxon>
        <taxon>Sordariomycetes</taxon>
        <taxon>Hypocreomycetidae</taxon>
        <taxon>Hypocreales</taxon>
        <taxon>Stachybotryaceae</taxon>
        <taxon>Stachybotrys</taxon>
    </lineage>
</organism>
<evidence type="ECO:0000256" key="8">
    <source>
        <dbReference type="ARBA" id="ARBA00023008"/>
    </source>
</evidence>
<sequence>MSRSVLASALLSAATVSAHGWIRTITIGNDSYTGYNPTIASWQAVQDSIAWQNWATDTGFVPSDSAHLASSDINCYLDSVNAIKSATVAAGSEIQLDWTSWPDSHKGPIMDYLAPCEIGDCLTVDKDTLEWFKIAELGQLEPGAGNGVTGIWADDVLAEANWVWTVTIPTDIAPGSYVLRHELLALHSAYAEDDAQFYPQCMNLIITGNGTRTPAGVLGRELYTSTDAGVLYNVYSDEPDTPYPIPGPPLCK</sequence>
<comment type="subcellular location">
    <subcellularLocation>
        <location evidence="2">Secreted</location>
    </subcellularLocation>
</comment>
<keyword evidence="8" id="KW-0186">Copper</keyword>